<dbReference type="EMBL" id="KB454495">
    <property type="protein sequence ID" value="EME30950.1"/>
    <property type="molecule type" value="Genomic_DNA"/>
</dbReference>
<keyword evidence="3 5" id="KW-1133">Transmembrane helix</keyword>
<keyword evidence="2 5" id="KW-0812">Transmembrane</keyword>
<gene>
    <name evidence="6" type="ORF">Gasu_17170</name>
</gene>
<dbReference type="OrthoDB" id="10295696at2759"/>
<evidence type="ECO:0000313" key="7">
    <source>
        <dbReference type="Proteomes" id="UP000030680"/>
    </source>
</evidence>
<name>M2X3H5_GALSU</name>
<sequence length="916" mass="103759">MSQLNVAMNTEQILKTLGKILISEHSINALRASLAAIGINVVIFFAVLRKYIECFVGMFAFAIPVIVAQHTYIGAMLEACIIYSWGGMLSVVLAMTALAISDGNGIGLYFATLVEAFIVCILRTEPQFLGYGIVLSFLFGAILVFDVKVPPSDAWDKTFPLVVATVAASGACFISSLVIFPKSARRQLRLRLANMLRDIAGSLDSLSQELVYNVNENENCGDFTVDIRMNDDETQMNVPESSFPSKHSLEISEFGVNRTNATKIGTEIIESCIKMRSSFGELKAMVRYIPFEPNLFPPWNAEPEDAWSSLIENLDSLLLRVEALAGVLRRDHCFSPKVLGNTAKDPLEKLKELLNISKDYTLQLSTCLENINSKKCPDVAFAGDKSKDALNEDIVNARREHWRTEEFYNEIENNVALAYASFIFVVFNMRDIFDNLEKVGDGILHIYKRRQELRFAPAKNLLFWVPTLILPFKGWFLCHTYIGKPENIRYIVKYMICVAIILFPTMFVAQLSSSDFNFTQKYNAISAYIIVTILFWRSIELTRFRVVLYLSITLGGSALAYAATVFAPNMPWVLEIWLWFWTYVALLTAYHYPGYVIGTFPLVIAQFFIISCQYGNGFTFLYAASRTVSVAIGCLVVSAVCYFIWPYKGSVQIRQLLCGIIKTFEASYSSLLDAFVSMNRNPDDSENDASATKVKEVAGMLSKADGMMTGCRMMLIFELSPNYLHSSIPVILNNFSAIYRRLAMLRFICETPPRISGFYTNNIYWQFLEPLEDDIGFLTLCVKNVLSAVGERVGKPREERTGPKRLEEALSQLLHAKKCLAKHYDQLRREMFNRWKAIFLNVSTSDLSNYSNSIQDFGKEPKEMQADDTVRFLAWFYCLIITIESFERLANEGLNLKFEKRDDLKTIFKRNAKPSL</sequence>
<evidence type="ECO:0000313" key="6">
    <source>
        <dbReference type="EMBL" id="EME30950.1"/>
    </source>
</evidence>
<dbReference type="AlphaFoldDB" id="M2X3H5"/>
<feature type="transmembrane region" description="Helical" evidence="5">
    <location>
        <begin position="29"/>
        <end position="49"/>
    </location>
</feature>
<keyword evidence="7" id="KW-1185">Reference proteome</keyword>
<feature type="transmembrane region" description="Helical" evidence="5">
    <location>
        <begin position="461"/>
        <end position="478"/>
    </location>
</feature>
<feature type="transmembrane region" description="Helical" evidence="5">
    <location>
        <begin position="129"/>
        <end position="147"/>
    </location>
</feature>
<accession>M2X3H5</accession>
<dbReference type="KEGG" id="gsl:Gasu_17170"/>
<dbReference type="PANTHER" id="PTHR47804:SF3">
    <property type="entry name" value="PROTEIN BRE4"/>
    <property type="match status" value="1"/>
</dbReference>
<feature type="transmembrane region" description="Helical" evidence="5">
    <location>
        <begin position="628"/>
        <end position="645"/>
    </location>
</feature>
<feature type="transmembrane region" description="Helical" evidence="5">
    <location>
        <begin position="159"/>
        <end position="180"/>
    </location>
</feature>
<feature type="transmembrane region" description="Helical" evidence="5">
    <location>
        <begin position="411"/>
        <end position="429"/>
    </location>
</feature>
<dbReference type="Gramene" id="EME30950">
    <property type="protein sequence ID" value="EME30950"/>
    <property type="gene ID" value="Gasu_17170"/>
</dbReference>
<dbReference type="GO" id="GO:0016020">
    <property type="term" value="C:membrane"/>
    <property type="evidence" value="ECO:0007669"/>
    <property type="project" value="UniProtKB-SubCell"/>
</dbReference>
<evidence type="ECO:0000256" key="2">
    <source>
        <dbReference type="ARBA" id="ARBA00022692"/>
    </source>
</evidence>
<dbReference type="RefSeq" id="XP_005707470.1">
    <property type="nucleotide sequence ID" value="XM_005707413.1"/>
</dbReference>
<organism evidence="6 7">
    <name type="scientific">Galdieria sulphuraria</name>
    <name type="common">Red alga</name>
    <dbReference type="NCBI Taxonomy" id="130081"/>
    <lineage>
        <taxon>Eukaryota</taxon>
        <taxon>Rhodophyta</taxon>
        <taxon>Bangiophyceae</taxon>
        <taxon>Galdieriales</taxon>
        <taxon>Galdieriaceae</taxon>
        <taxon>Galdieria</taxon>
    </lineage>
</organism>
<proteinExistence type="predicted"/>
<keyword evidence="4 5" id="KW-0472">Membrane</keyword>
<feature type="transmembrane region" description="Helical" evidence="5">
    <location>
        <begin position="55"/>
        <end position="73"/>
    </location>
</feature>
<dbReference type="InterPro" id="IPR052430">
    <property type="entry name" value="IVT-Associated"/>
</dbReference>
<evidence type="ECO:0000256" key="5">
    <source>
        <dbReference type="SAM" id="Phobius"/>
    </source>
</evidence>
<comment type="subcellular location">
    <subcellularLocation>
        <location evidence="1">Membrane</location>
        <topology evidence="1">Multi-pass membrane protein</topology>
    </subcellularLocation>
</comment>
<dbReference type="Proteomes" id="UP000030680">
    <property type="component" value="Unassembled WGS sequence"/>
</dbReference>
<protein>
    <submittedName>
        <fullName evidence="6">Uncharacterized protein</fullName>
    </submittedName>
</protein>
<reference evidence="7" key="1">
    <citation type="journal article" date="2013" name="Science">
        <title>Gene transfer from bacteria and archaea facilitated evolution of an extremophilic eukaryote.</title>
        <authorList>
            <person name="Schonknecht G."/>
            <person name="Chen W.H."/>
            <person name="Ternes C.M."/>
            <person name="Barbier G.G."/>
            <person name="Shrestha R.P."/>
            <person name="Stanke M."/>
            <person name="Brautigam A."/>
            <person name="Baker B.J."/>
            <person name="Banfield J.F."/>
            <person name="Garavito R.M."/>
            <person name="Carr K."/>
            <person name="Wilkerson C."/>
            <person name="Rensing S.A."/>
            <person name="Gagneul D."/>
            <person name="Dickenson N.E."/>
            <person name="Oesterhelt C."/>
            <person name="Lercher M.J."/>
            <person name="Weber A.P."/>
        </authorList>
    </citation>
    <scope>NUCLEOTIDE SEQUENCE [LARGE SCALE GENOMIC DNA]</scope>
    <source>
        <strain evidence="7">074W</strain>
    </source>
</reference>
<evidence type="ECO:0000256" key="4">
    <source>
        <dbReference type="ARBA" id="ARBA00023136"/>
    </source>
</evidence>
<feature type="transmembrane region" description="Helical" evidence="5">
    <location>
        <begin position="546"/>
        <end position="566"/>
    </location>
</feature>
<evidence type="ECO:0000256" key="1">
    <source>
        <dbReference type="ARBA" id="ARBA00004141"/>
    </source>
</evidence>
<feature type="transmembrane region" description="Helical" evidence="5">
    <location>
        <begin position="490"/>
        <end position="510"/>
    </location>
</feature>
<dbReference type="GeneID" id="17089644"/>
<feature type="transmembrane region" description="Helical" evidence="5">
    <location>
        <begin position="522"/>
        <end position="539"/>
    </location>
</feature>
<dbReference type="PANTHER" id="PTHR47804">
    <property type="entry name" value="60S RIBOSOMAL PROTEIN L19"/>
    <property type="match status" value="1"/>
</dbReference>
<evidence type="ECO:0000256" key="3">
    <source>
        <dbReference type="ARBA" id="ARBA00022989"/>
    </source>
</evidence>